<sequence length="246" mass="27886">MIYHKGKNTFYDDNPFASKNKDVFLQYITHNFINDCLLCDGITQQPSQLICNICLSDLELFPLGCDLLMSYPNICDHLKHDALSGLAVVSNYQWPFEQWIPQVKFHNQINSAKVMGELLNQHLKHTQWITPDLLCPMPIHHKRLQERGYNQADLLCQFIDYSSGLTICTGLTRTKYTQAQTELNKTQRKMNMKQAFSCDESVKGKRVLLVDDVITTGHTANAAAQALLDAGATAVYLAAIAIRKYT</sequence>
<dbReference type="InterPro" id="IPR051910">
    <property type="entry name" value="ComF/GntX_DNA_util-trans"/>
</dbReference>
<dbReference type="Gene3D" id="3.40.50.2020">
    <property type="match status" value="1"/>
</dbReference>
<evidence type="ECO:0000313" key="4">
    <source>
        <dbReference type="Proteomes" id="UP001257914"/>
    </source>
</evidence>
<keyword evidence="4" id="KW-1185">Reference proteome</keyword>
<accession>A0ABU3QXI8</accession>
<dbReference type="InterPro" id="IPR029057">
    <property type="entry name" value="PRTase-like"/>
</dbReference>
<reference evidence="3 4" key="1">
    <citation type="submission" date="2023-10" db="EMBL/GenBank/DDBJ databases">
        <title>Psychrosphaera aquimaarina strain SW33 isolated from seawater.</title>
        <authorList>
            <person name="Bayburt H."/>
            <person name="Kim J.M."/>
            <person name="Choi B.J."/>
            <person name="Jeon C.O."/>
        </authorList>
    </citation>
    <scope>NUCLEOTIDE SEQUENCE [LARGE SCALE GENOMIC DNA]</scope>
    <source>
        <strain evidence="3 4">KCTC 52743</strain>
    </source>
</reference>
<proteinExistence type="inferred from homology"/>
<dbReference type="Proteomes" id="UP001257914">
    <property type="component" value="Unassembled WGS sequence"/>
</dbReference>
<protein>
    <submittedName>
        <fullName evidence="3">ComF family protein</fullName>
    </submittedName>
</protein>
<evidence type="ECO:0000313" key="3">
    <source>
        <dbReference type="EMBL" id="MDU0112156.1"/>
    </source>
</evidence>
<comment type="similarity">
    <text evidence="1">Belongs to the ComF/GntX family.</text>
</comment>
<name>A0ABU3QXI8_9GAMM</name>
<dbReference type="EMBL" id="JAWCUA010000003">
    <property type="protein sequence ID" value="MDU0112156.1"/>
    <property type="molecule type" value="Genomic_DNA"/>
</dbReference>
<dbReference type="InterPro" id="IPR000836">
    <property type="entry name" value="PRTase_dom"/>
</dbReference>
<comment type="caution">
    <text evidence="3">The sequence shown here is derived from an EMBL/GenBank/DDBJ whole genome shotgun (WGS) entry which is preliminary data.</text>
</comment>
<dbReference type="RefSeq" id="WP_315945953.1">
    <property type="nucleotide sequence ID" value="NZ_JAWCUA010000003.1"/>
</dbReference>
<dbReference type="CDD" id="cd06223">
    <property type="entry name" value="PRTases_typeI"/>
    <property type="match status" value="1"/>
</dbReference>
<dbReference type="PANTHER" id="PTHR47505:SF1">
    <property type="entry name" value="DNA UTILIZATION PROTEIN YHGH"/>
    <property type="match status" value="1"/>
</dbReference>
<dbReference type="Pfam" id="PF00156">
    <property type="entry name" value="Pribosyltran"/>
    <property type="match status" value="1"/>
</dbReference>
<organism evidence="3 4">
    <name type="scientific">Psychrosphaera aquimarina</name>
    <dbReference type="NCBI Taxonomy" id="2044854"/>
    <lineage>
        <taxon>Bacteria</taxon>
        <taxon>Pseudomonadati</taxon>
        <taxon>Pseudomonadota</taxon>
        <taxon>Gammaproteobacteria</taxon>
        <taxon>Alteromonadales</taxon>
        <taxon>Pseudoalteromonadaceae</taxon>
        <taxon>Psychrosphaera</taxon>
    </lineage>
</organism>
<dbReference type="SUPFAM" id="SSF53271">
    <property type="entry name" value="PRTase-like"/>
    <property type="match status" value="1"/>
</dbReference>
<evidence type="ECO:0000256" key="1">
    <source>
        <dbReference type="ARBA" id="ARBA00008007"/>
    </source>
</evidence>
<gene>
    <name evidence="3" type="ORF">RT723_03900</name>
</gene>
<evidence type="ECO:0000259" key="2">
    <source>
        <dbReference type="Pfam" id="PF00156"/>
    </source>
</evidence>
<dbReference type="PANTHER" id="PTHR47505">
    <property type="entry name" value="DNA UTILIZATION PROTEIN YHGH"/>
    <property type="match status" value="1"/>
</dbReference>
<feature type="domain" description="Phosphoribosyltransferase" evidence="2">
    <location>
        <begin position="174"/>
        <end position="241"/>
    </location>
</feature>